<evidence type="ECO:0000313" key="1">
    <source>
        <dbReference type="EMBL" id="GLI44125.1"/>
    </source>
</evidence>
<gene>
    <name evidence="1" type="ORF">GALLR39Z86_39750</name>
</gene>
<sequence>MIKFPEGLVGLMPWVRLEDGEALGGIDLYCSRHGLIGGADGIAVPAGGDRAL</sequence>
<comment type="caution">
    <text evidence="1">The sequence shown here is derived from an EMBL/GenBank/DDBJ whole genome shotgun (WGS) entry which is preliminary data.</text>
</comment>
<reference evidence="1" key="1">
    <citation type="submission" date="2022-12" db="EMBL/GenBank/DDBJ databases">
        <title>Reference genome sequencing for broad-spectrum identification of bacterial and archaeal isolates by mass spectrometry.</title>
        <authorList>
            <person name="Sekiguchi Y."/>
            <person name="Tourlousse D.M."/>
        </authorList>
    </citation>
    <scope>NUCLEOTIDE SEQUENCE</scope>
    <source>
        <strain evidence="1">LLR39Z86</strain>
    </source>
</reference>
<dbReference type="AlphaFoldDB" id="A0A9W6GC21"/>
<dbReference type="EMBL" id="BSDT01000001">
    <property type="protein sequence ID" value="GLI44125.1"/>
    <property type="molecule type" value="Genomic_DNA"/>
</dbReference>
<proteinExistence type="predicted"/>
<evidence type="ECO:0000313" key="2">
    <source>
        <dbReference type="Proteomes" id="UP001144313"/>
    </source>
</evidence>
<name>A0A9W6GC21_9ACTN</name>
<dbReference type="Proteomes" id="UP001144313">
    <property type="component" value="Unassembled WGS sequence"/>
</dbReference>
<accession>A0A9W6GC21</accession>
<organism evidence="1 2">
    <name type="scientific">Glycomyces algeriensis</name>
    <dbReference type="NCBI Taxonomy" id="256037"/>
    <lineage>
        <taxon>Bacteria</taxon>
        <taxon>Bacillati</taxon>
        <taxon>Actinomycetota</taxon>
        <taxon>Actinomycetes</taxon>
        <taxon>Glycomycetales</taxon>
        <taxon>Glycomycetaceae</taxon>
        <taxon>Glycomyces</taxon>
    </lineage>
</organism>
<protein>
    <submittedName>
        <fullName evidence="1">Uncharacterized protein</fullName>
    </submittedName>
</protein>
<keyword evidence="2" id="KW-1185">Reference proteome</keyword>